<feature type="coiled-coil region" evidence="1">
    <location>
        <begin position="5"/>
        <end position="36"/>
    </location>
</feature>
<keyword evidence="1" id="KW-0175">Coiled coil</keyword>
<protein>
    <submittedName>
        <fullName evidence="2">Sporulation protein YtxC</fullName>
    </submittedName>
</protein>
<proteinExistence type="predicted"/>
<organism evidence="2 3">
    <name type="scientific">Alkaliphilus hydrothermalis</name>
    <dbReference type="NCBI Taxonomy" id="1482730"/>
    <lineage>
        <taxon>Bacteria</taxon>
        <taxon>Bacillati</taxon>
        <taxon>Bacillota</taxon>
        <taxon>Clostridia</taxon>
        <taxon>Peptostreptococcales</taxon>
        <taxon>Natronincolaceae</taxon>
        <taxon>Alkaliphilus</taxon>
    </lineage>
</organism>
<evidence type="ECO:0000313" key="2">
    <source>
        <dbReference type="EMBL" id="MBM7615921.1"/>
    </source>
</evidence>
<dbReference type="Pfam" id="PF08812">
    <property type="entry name" value="YtxC"/>
    <property type="match status" value="1"/>
</dbReference>
<sequence length="311" mass="36644">MNLLLIETDKSIEVLQEKLKNQLEEFIIKGIQLKEELLEKGSTHQIKYSVRMESVKDYPISDFINAFKKRVAQGLWEYIQSVEELNMIKRIIAEEYYYFNEREQSEIQRSSINILDEESKVEEIIHLENTRKTKTLRKLIDYLNTESEINLKGFVTFRLKDYKKDLEETVEKAIEDFLMDKEYNEFIKLLKYFVDIQESKIELVNVVLGEDQKYTLYDGENNLINNDYLKEIATEISDNTHLSYEDILMSSLITMAPRKIVLHQIANIRKPEIIRTITRVFAAKVSICNDCQWCTVQSNVGVGVESNMHKE</sequence>
<accession>A0ABS2NSW5</accession>
<comment type="caution">
    <text evidence="2">The sequence shown here is derived from an EMBL/GenBank/DDBJ whole genome shotgun (WGS) entry which is preliminary data.</text>
</comment>
<dbReference type="Proteomes" id="UP001314796">
    <property type="component" value="Unassembled WGS sequence"/>
</dbReference>
<evidence type="ECO:0000313" key="3">
    <source>
        <dbReference type="Proteomes" id="UP001314796"/>
    </source>
</evidence>
<evidence type="ECO:0000256" key="1">
    <source>
        <dbReference type="SAM" id="Coils"/>
    </source>
</evidence>
<dbReference type="RefSeq" id="WP_204403645.1">
    <property type="nucleotide sequence ID" value="NZ_JAFBEE010000020.1"/>
</dbReference>
<dbReference type="InterPro" id="IPR014199">
    <property type="entry name" value="Spore_YtxC"/>
</dbReference>
<name>A0ABS2NSW5_9FIRM</name>
<reference evidence="2 3" key="1">
    <citation type="submission" date="2021-01" db="EMBL/GenBank/DDBJ databases">
        <title>Genomic Encyclopedia of Type Strains, Phase IV (KMG-IV): sequencing the most valuable type-strain genomes for metagenomic binning, comparative biology and taxonomic classification.</title>
        <authorList>
            <person name="Goeker M."/>
        </authorList>
    </citation>
    <scope>NUCLEOTIDE SEQUENCE [LARGE SCALE GENOMIC DNA]</scope>
    <source>
        <strain evidence="2 3">DSM 25890</strain>
    </source>
</reference>
<gene>
    <name evidence="2" type="ORF">JOC73_002495</name>
</gene>
<keyword evidence="3" id="KW-1185">Reference proteome</keyword>
<dbReference type="EMBL" id="JAFBEE010000020">
    <property type="protein sequence ID" value="MBM7615921.1"/>
    <property type="molecule type" value="Genomic_DNA"/>
</dbReference>